<dbReference type="EMBL" id="JANLCM010000001">
    <property type="protein sequence ID" value="MCS5716782.1"/>
    <property type="molecule type" value="Genomic_DNA"/>
</dbReference>
<proteinExistence type="predicted"/>
<dbReference type="RefSeq" id="WP_259504293.1">
    <property type="nucleotide sequence ID" value="NZ_JANLCM010000001.1"/>
</dbReference>
<keyword evidence="2" id="KW-1185">Reference proteome</keyword>
<dbReference type="Proteomes" id="UP001165584">
    <property type="component" value="Unassembled WGS sequence"/>
</dbReference>
<gene>
    <name evidence="1" type="ORF">N1027_01380</name>
</gene>
<evidence type="ECO:0000313" key="2">
    <source>
        <dbReference type="Proteomes" id="UP001165584"/>
    </source>
</evidence>
<reference evidence="1" key="1">
    <citation type="submission" date="2022-08" db="EMBL/GenBank/DDBJ databases">
        <authorList>
            <person name="Deng Y."/>
            <person name="Han X.-F."/>
            <person name="Zhang Y.-Q."/>
        </authorList>
    </citation>
    <scope>NUCLEOTIDE SEQUENCE</scope>
    <source>
        <strain evidence="1">CPCC 205763</strain>
    </source>
</reference>
<accession>A0ABT2GKN4</accession>
<protein>
    <submittedName>
        <fullName evidence="1">Uncharacterized protein</fullName>
    </submittedName>
</protein>
<organism evidence="1 2">
    <name type="scientific">Herbiconiux aconitum</name>
    <dbReference type="NCBI Taxonomy" id="2970913"/>
    <lineage>
        <taxon>Bacteria</taxon>
        <taxon>Bacillati</taxon>
        <taxon>Actinomycetota</taxon>
        <taxon>Actinomycetes</taxon>
        <taxon>Micrococcales</taxon>
        <taxon>Microbacteriaceae</taxon>
        <taxon>Herbiconiux</taxon>
    </lineage>
</organism>
<evidence type="ECO:0000313" key="1">
    <source>
        <dbReference type="EMBL" id="MCS5716782.1"/>
    </source>
</evidence>
<comment type="caution">
    <text evidence="1">The sequence shown here is derived from an EMBL/GenBank/DDBJ whole genome shotgun (WGS) entry which is preliminary data.</text>
</comment>
<name>A0ABT2GKN4_9MICO</name>
<sequence length="114" mass="11832">MLTIDREGTVDSGRIPAGGARAAHILLDAVVSQSTGQTVQANVEAMTLALSSLTIENPDSPDAVPSPGDIVGSAVVCISWLATRLATTSGRDIEDVIVDLRTFLESVSAPEEQD</sequence>